<feature type="binding site" evidence="12">
    <location>
        <begin position="280"/>
        <end position="290"/>
    </location>
    <ligand>
        <name>substrate</name>
    </ligand>
</feature>
<comment type="cofactor">
    <cofactor evidence="2 12">
        <name>Mg(2+)</name>
        <dbReference type="ChEBI" id="CHEBI:18420"/>
    </cofactor>
</comment>
<dbReference type="InterPro" id="IPR041128">
    <property type="entry name" value="Arg_decarbox_C"/>
</dbReference>
<keyword evidence="10 12" id="KW-0620">Polyamine biosynthesis</keyword>
<dbReference type="InterPro" id="IPR022644">
    <property type="entry name" value="De-COase2_N"/>
</dbReference>
<protein>
    <recommendedName>
        <fullName evidence="12">Biosynthetic arginine decarboxylase</fullName>
        <shortName evidence="12">ADC</shortName>
        <ecNumber evidence="12">4.1.1.19</ecNumber>
    </recommendedName>
</protein>
<evidence type="ECO:0000259" key="15">
    <source>
        <dbReference type="Pfam" id="PF02784"/>
    </source>
</evidence>
<evidence type="ECO:0000313" key="18">
    <source>
        <dbReference type="EMBL" id="OGI67195.1"/>
    </source>
</evidence>
<evidence type="ECO:0000256" key="1">
    <source>
        <dbReference type="ARBA" id="ARBA00001933"/>
    </source>
</evidence>
<comment type="cofactor">
    <cofactor evidence="1 12 13">
        <name>pyridoxal 5'-phosphate</name>
        <dbReference type="ChEBI" id="CHEBI:597326"/>
    </cofactor>
</comment>
<dbReference type="GO" id="GO:0046872">
    <property type="term" value="F:metal ion binding"/>
    <property type="evidence" value="ECO:0007669"/>
    <property type="project" value="UniProtKB-KW"/>
</dbReference>
<dbReference type="UniPathway" id="UPA00186">
    <property type="reaction ID" value="UER00284"/>
</dbReference>
<evidence type="ECO:0000256" key="12">
    <source>
        <dbReference type="HAMAP-Rule" id="MF_01417"/>
    </source>
</evidence>
<dbReference type="PRINTS" id="PR01179">
    <property type="entry name" value="ODADCRBXLASE"/>
</dbReference>
<dbReference type="EMBL" id="MFSP01000066">
    <property type="protein sequence ID" value="OGI67195.1"/>
    <property type="molecule type" value="Genomic_DNA"/>
</dbReference>
<dbReference type="GO" id="GO:0006527">
    <property type="term" value="P:L-arginine catabolic process"/>
    <property type="evidence" value="ECO:0007669"/>
    <property type="project" value="InterPro"/>
</dbReference>
<evidence type="ECO:0000256" key="10">
    <source>
        <dbReference type="ARBA" id="ARBA00023115"/>
    </source>
</evidence>
<dbReference type="EC" id="4.1.1.19" evidence="12"/>
<evidence type="ECO:0000256" key="9">
    <source>
        <dbReference type="ARBA" id="ARBA00023066"/>
    </source>
</evidence>
<dbReference type="Pfam" id="PF02784">
    <property type="entry name" value="Orn_Arg_deC_N"/>
    <property type="match status" value="1"/>
</dbReference>
<dbReference type="PRINTS" id="PR01180">
    <property type="entry name" value="ARGDCRBXLASE"/>
</dbReference>
<dbReference type="InterPro" id="IPR040634">
    <property type="entry name" value="Arg_decarb_HB"/>
</dbReference>
<dbReference type="InterPro" id="IPR002985">
    <property type="entry name" value="Arg_decrbxlase"/>
</dbReference>
<dbReference type="NCBIfam" id="TIGR01273">
    <property type="entry name" value="speA"/>
    <property type="match status" value="1"/>
</dbReference>
<gene>
    <name evidence="12" type="primary">speA</name>
    <name evidence="18" type="ORF">A2W18_13455</name>
</gene>
<dbReference type="FunFam" id="3.20.20.10:FF:000001">
    <property type="entry name" value="Biosynthetic arginine decarboxylase"/>
    <property type="match status" value="1"/>
</dbReference>
<keyword evidence="6 12" id="KW-0210">Decarboxylase</keyword>
<evidence type="ECO:0000256" key="2">
    <source>
        <dbReference type="ARBA" id="ARBA00001946"/>
    </source>
</evidence>
<evidence type="ECO:0000256" key="8">
    <source>
        <dbReference type="ARBA" id="ARBA00022898"/>
    </source>
</evidence>
<dbReference type="InterPro" id="IPR009006">
    <property type="entry name" value="Ala_racemase/Decarboxylase_C"/>
</dbReference>
<dbReference type="PIRSF" id="PIRSF001336">
    <property type="entry name" value="Arg_decrbxlase"/>
    <property type="match status" value="1"/>
</dbReference>
<dbReference type="GO" id="GO:0033388">
    <property type="term" value="P:putrescine biosynthetic process from arginine"/>
    <property type="evidence" value="ECO:0007669"/>
    <property type="project" value="UniProtKB-ARBA"/>
</dbReference>
<dbReference type="Gene3D" id="1.10.287.3440">
    <property type="match status" value="1"/>
</dbReference>
<accession>A0A1F6VCA2</accession>
<evidence type="ECO:0000256" key="6">
    <source>
        <dbReference type="ARBA" id="ARBA00022793"/>
    </source>
</evidence>
<dbReference type="PANTHER" id="PTHR43295:SF9">
    <property type="entry name" value="BIOSYNTHETIC ARGININE DECARBOXYLASE"/>
    <property type="match status" value="1"/>
</dbReference>
<evidence type="ECO:0000256" key="4">
    <source>
        <dbReference type="ARBA" id="ARBA00008357"/>
    </source>
</evidence>
<evidence type="ECO:0000256" key="3">
    <source>
        <dbReference type="ARBA" id="ARBA00002257"/>
    </source>
</evidence>
<dbReference type="InterPro" id="IPR029066">
    <property type="entry name" value="PLP-binding_barrel"/>
</dbReference>
<evidence type="ECO:0000256" key="14">
    <source>
        <dbReference type="PIRSR" id="PIRSR600183-50"/>
    </source>
</evidence>
<dbReference type="Gene3D" id="3.20.20.10">
    <property type="entry name" value="Alanine racemase"/>
    <property type="match status" value="1"/>
</dbReference>
<comment type="function">
    <text evidence="3 12">Catalyzes the biosynthesis of agmatine from arginine.</text>
</comment>
<evidence type="ECO:0000256" key="13">
    <source>
        <dbReference type="PIRSR" id="PIRSR001336-50"/>
    </source>
</evidence>
<evidence type="ECO:0000313" key="19">
    <source>
        <dbReference type="Proteomes" id="UP000179076"/>
    </source>
</evidence>
<feature type="domain" description="Arginine decarboxylase C-terminal helical" evidence="17">
    <location>
        <begin position="576"/>
        <end position="626"/>
    </location>
</feature>
<keyword evidence="9 12" id="KW-0745">Spermidine biosynthesis</keyword>
<feature type="active site" description="Proton donor" evidence="14">
    <location>
        <position position="498"/>
    </location>
</feature>
<dbReference type="PROSITE" id="PS00878">
    <property type="entry name" value="ODR_DC_2_1"/>
    <property type="match status" value="1"/>
</dbReference>
<dbReference type="Pfam" id="PF17944">
    <property type="entry name" value="Arg_decarbox_C"/>
    <property type="match status" value="1"/>
</dbReference>
<keyword evidence="5 12" id="KW-0479">Metal-binding</keyword>
<dbReference type="GO" id="GO:0008792">
    <property type="term" value="F:arginine decarboxylase activity"/>
    <property type="evidence" value="ECO:0007669"/>
    <property type="project" value="UniProtKB-UniRule"/>
</dbReference>
<dbReference type="GO" id="GO:0008295">
    <property type="term" value="P:spermidine biosynthetic process"/>
    <property type="evidence" value="ECO:0007669"/>
    <property type="project" value="UniProtKB-UniRule"/>
</dbReference>
<dbReference type="HAMAP" id="MF_01417">
    <property type="entry name" value="SpeA"/>
    <property type="match status" value="1"/>
</dbReference>
<dbReference type="PANTHER" id="PTHR43295">
    <property type="entry name" value="ARGININE DECARBOXYLASE"/>
    <property type="match status" value="1"/>
</dbReference>
<dbReference type="AlphaFoldDB" id="A0A1F6VCA2"/>
<dbReference type="NCBIfam" id="NF003763">
    <property type="entry name" value="PRK05354.1"/>
    <property type="match status" value="1"/>
</dbReference>
<dbReference type="Gene3D" id="2.40.37.10">
    <property type="entry name" value="Lyase, Ornithine Decarboxylase, Chain A, domain 1"/>
    <property type="match status" value="1"/>
</dbReference>
<keyword evidence="7 12" id="KW-0460">Magnesium</keyword>
<dbReference type="Proteomes" id="UP000179076">
    <property type="component" value="Unassembled WGS sequence"/>
</dbReference>
<organism evidence="18 19">
    <name type="scientific">Candidatus Muproteobacteria bacterium RBG_16_60_9</name>
    <dbReference type="NCBI Taxonomy" id="1817755"/>
    <lineage>
        <taxon>Bacteria</taxon>
        <taxon>Pseudomonadati</taxon>
        <taxon>Pseudomonadota</taxon>
        <taxon>Candidatus Muproteobacteria</taxon>
    </lineage>
</organism>
<comment type="catalytic activity">
    <reaction evidence="12">
        <text>L-arginine + H(+) = agmatine + CO2</text>
        <dbReference type="Rhea" id="RHEA:17641"/>
        <dbReference type="ChEBI" id="CHEBI:15378"/>
        <dbReference type="ChEBI" id="CHEBI:16526"/>
        <dbReference type="ChEBI" id="CHEBI:32682"/>
        <dbReference type="ChEBI" id="CHEBI:58145"/>
        <dbReference type="EC" id="4.1.1.19"/>
    </reaction>
</comment>
<evidence type="ECO:0000256" key="7">
    <source>
        <dbReference type="ARBA" id="ARBA00022842"/>
    </source>
</evidence>
<keyword evidence="11 12" id="KW-0456">Lyase</keyword>
<feature type="domain" description="Orn/DAP/Arg decarboxylase 2 N-terminal" evidence="15">
    <location>
        <begin position="87"/>
        <end position="340"/>
    </location>
</feature>
<evidence type="ECO:0000259" key="16">
    <source>
        <dbReference type="Pfam" id="PF17810"/>
    </source>
</evidence>
<dbReference type="InterPro" id="IPR000183">
    <property type="entry name" value="Orn/DAP/Arg_de-COase"/>
</dbReference>
<sequence>MIDWSIQKARDTYNIAYWSNGYFDVNELGHLVARPDPASEQAIDLFALTREFPAHDLTLPVLVRFSGILQHRLGELWEAFDAAAAERRYRGRYTAVYPIKVNQQRSVVDALLAHGGERIGLEAGSKPELLAVLARSRANGIVVCNGYKDREYLRLALIGKALGHRVHIVVEKLSELEMVLRESANLGITPLLGLRVRLASIGAGKWQNTGGEKSKFGLTASEALRACTRLREANLLGALQMIHFHMGSQIANVQHILAGMREAARYYAELRGIGADIKIVNVGGGLGVDYEGTRSRSFCSMNYSVREYANNVVYALAEICEEKNLPHPEIVTESGRAMAAHHAVLITNVVECEQAPGRETPAPVRSEEPAIIRDLWQTYAKLTNRSAIEAYHDAVYYLDQVQGMFNHGLLSLTERARAEQIYFAIAWKVRGLLEPSARAHREVLDELNEKLADKYFCNFSLFQSMPDHWAIDQVFPVVPLNRLNEAPTQRAVLQDITCDSDGRVDLYVNAEGIDTTLPVHAPRAGEPYLLGIFLVGAYQEILGDMHNLFGDTDSVHVELLPDGSHKLVAPRRGDTVDSVLRYVHFDAEDLLAAYREKVREAPDLDPSRKDQYLKELAAGLEGYTYLED</sequence>
<feature type="modified residue" description="N6-(pyridoxal phosphate)lysine" evidence="12 13">
    <location>
        <position position="100"/>
    </location>
</feature>
<dbReference type="CDD" id="cd06830">
    <property type="entry name" value="PLPDE_III_ADC"/>
    <property type="match status" value="1"/>
</dbReference>
<evidence type="ECO:0000256" key="5">
    <source>
        <dbReference type="ARBA" id="ARBA00022723"/>
    </source>
</evidence>
<reference evidence="18 19" key="1">
    <citation type="journal article" date="2016" name="Nat. Commun.">
        <title>Thousands of microbial genomes shed light on interconnected biogeochemical processes in an aquifer system.</title>
        <authorList>
            <person name="Anantharaman K."/>
            <person name="Brown C.T."/>
            <person name="Hug L.A."/>
            <person name="Sharon I."/>
            <person name="Castelle C.J."/>
            <person name="Probst A.J."/>
            <person name="Thomas B.C."/>
            <person name="Singh A."/>
            <person name="Wilkins M.J."/>
            <person name="Karaoz U."/>
            <person name="Brodie E.L."/>
            <person name="Williams K.H."/>
            <person name="Hubbard S.S."/>
            <person name="Banfield J.F."/>
        </authorList>
    </citation>
    <scope>NUCLEOTIDE SEQUENCE [LARGE SCALE GENOMIC DNA]</scope>
</reference>
<feature type="domain" description="Arginine decarboxylase helical bundle" evidence="16">
    <location>
        <begin position="367"/>
        <end position="448"/>
    </location>
</feature>
<evidence type="ECO:0000256" key="11">
    <source>
        <dbReference type="ARBA" id="ARBA00023239"/>
    </source>
</evidence>
<dbReference type="SUPFAM" id="SSF50621">
    <property type="entry name" value="Alanine racemase C-terminal domain-like"/>
    <property type="match status" value="1"/>
</dbReference>
<comment type="caution">
    <text evidence="18">The sequence shown here is derived from an EMBL/GenBank/DDBJ whole genome shotgun (WGS) entry which is preliminary data.</text>
</comment>
<name>A0A1F6VCA2_9PROT</name>
<dbReference type="Pfam" id="PF17810">
    <property type="entry name" value="Arg_decarb_HB"/>
    <property type="match status" value="1"/>
</dbReference>
<comment type="similarity">
    <text evidence="4 12">Belongs to the Orn/Lys/Arg decarboxylase class-II family. SpeA subfamily.</text>
</comment>
<dbReference type="SUPFAM" id="SSF51419">
    <property type="entry name" value="PLP-binding barrel"/>
    <property type="match status" value="1"/>
</dbReference>
<dbReference type="InterPro" id="IPR022653">
    <property type="entry name" value="De-COase2_pyr-phos_BS"/>
</dbReference>
<evidence type="ECO:0000259" key="17">
    <source>
        <dbReference type="Pfam" id="PF17944"/>
    </source>
</evidence>
<comment type="pathway">
    <text evidence="12">Amine and polyamine biosynthesis; agmatine biosynthesis; agmatine from L-arginine: step 1/1.</text>
</comment>
<proteinExistence type="inferred from homology"/>
<keyword evidence="8 12" id="KW-0663">Pyridoxal phosphate</keyword>
<dbReference type="Gene3D" id="1.20.58.930">
    <property type="match status" value="1"/>
</dbReference>